<dbReference type="InterPro" id="IPR038239">
    <property type="entry name" value="Clp1_N_sf"/>
</dbReference>
<reference evidence="2" key="1">
    <citation type="submission" date="2022-05" db="EMBL/GenBank/DDBJ databases">
        <title>The Musa troglodytarum L. genome provides insights into the mechanism of non-climacteric behaviour and enrichment of carotenoids.</title>
        <authorList>
            <person name="Wang J."/>
        </authorList>
    </citation>
    <scope>NUCLEOTIDE SEQUENCE</scope>
    <source>
        <tissue evidence="2">Leaf</tissue>
    </source>
</reference>
<dbReference type="OrthoDB" id="1729706at2759"/>
<dbReference type="Gene3D" id="2.60.120.1030">
    <property type="entry name" value="Clp1, DNA binding domain"/>
    <property type="match status" value="1"/>
</dbReference>
<evidence type="ECO:0000313" key="2">
    <source>
        <dbReference type="EMBL" id="URE10796.1"/>
    </source>
</evidence>
<dbReference type="Proteomes" id="UP001055439">
    <property type="component" value="Chromosome 6"/>
</dbReference>
<dbReference type="AlphaFoldDB" id="A0A9E7G9E0"/>
<evidence type="ECO:0000313" key="3">
    <source>
        <dbReference type="Proteomes" id="UP001055439"/>
    </source>
</evidence>
<proteinExistence type="predicted"/>
<dbReference type="Pfam" id="PF16573">
    <property type="entry name" value="CLP1_N"/>
    <property type="match status" value="1"/>
</dbReference>
<gene>
    <name evidence="2" type="ORF">MUK42_05913</name>
</gene>
<protein>
    <submittedName>
        <fullName evidence="2">Pre-mRNA cleavage complex II protein Clp1</fullName>
    </submittedName>
</protein>
<dbReference type="InterPro" id="IPR032324">
    <property type="entry name" value="Clp1_N"/>
</dbReference>
<sequence length="68" mass="7458">MASSRPFKLAKESDLRIEVGTDAPLRVRLLSGTAEIFGTEMPGGNWLSIPSTQQDRSETPFSLCLPHL</sequence>
<name>A0A9E7G9E0_9LILI</name>
<dbReference type="EMBL" id="CP097508">
    <property type="protein sequence ID" value="URE10796.1"/>
    <property type="molecule type" value="Genomic_DNA"/>
</dbReference>
<evidence type="ECO:0000259" key="1">
    <source>
        <dbReference type="Pfam" id="PF16573"/>
    </source>
</evidence>
<accession>A0A9E7G9E0</accession>
<organism evidence="2 3">
    <name type="scientific">Musa troglodytarum</name>
    <name type="common">fe'i banana</name>
    <dbReference type="NCBI Taxonomy" id="320322"/>
    <lineage>
        <taxon>Eukaryota</taxon>
        <taxon>Viridiplantae</taxon>
        <taxon>Streptophyta</taxon>
        <taxon>Embryophyta</taxon>
        <taxon>Tracheophyta</taxon>
        <taxon>Spermatophyta</taxon>
        <taxon>Magnoliopsida</taxon>
        <taxon>Liliopsida</taxon>
        <taxon>Zingiberales</taxon>
        <taxon>Musaceae</taxon>
        <taxon>Musa</taxon>
    </lineage>
</organism>
<feature type="domain" description="Clp1 N-terminal" evidence="1">
    <location>
        <begin position="8"/>
        <end position="51"/>
    </location>
</feature>
<keyword evidence="3" id="KW-1185">Reference proteome</keyword>